<comment type="caution">
    <text evidence="1">The sequence shown here is derived from an EMBL/GenBank/DDBJ whole genome shotgun (WGS) entry which is preliminary data.</text>
</comment>
<proteinExistence type="predicted"/>
<dbReference type="Proteomes" id="UP000664601">
    <property type="component" value="Unassembled WGS sequence"/>
</dbReference>
<dbReference type="RefSeq" id="WP_207671643.1">
    <property type="nucleotide sequence ID" value="NZ_JAFREM010000002.1"/>
</dbReference>
<reference evidence="1 2" key="1">
    <citation type="submission" date="2021-03" db="EMBL/GenBank/DDBJ databases">
        <title>Enterococcal diversity collection.</title>
        <authorList>
            <person name="Gilmore M.S."/>
            <person name="Schwartzman J."/>
            <person name="Van Tyne D."/>
            <person name="Martin M."/>
            <person name="Earl A.M."/>
            <person name="Manson A.L."/>
            <person name="Straub T."/>
            <person name="Salamzade R."/>
            <person name="Saavedra J."/>
            <person name="Lebreton F."/>
            <person name="Prichula J."/>
            <person name="Schaufler K."/>
            <person name="Gaca A."/>
            <person name="Sgardioli B."/>
            <person name="Wagenaar J."/>
            <person name="Strong T."/>
        </authorList>
    </citation>
    <scope>NUCLEOTIDE SEQUENCE [LARGE SCALE GENOMIC DNA]</scope>
    <source>
        <strain evidence="1 2">669A</strain>
    </source>
</reference>
<dbReference type="EMBL" id="JAFREM010000002">
    <property type="protein sequence ID" value="MBO1304702.1"/>
    <property type="molecule type" value="Genomic_DNA"/>
</dbReference>
<protein>
    <submittedName>
        <fullName evidence="1">Uncharacterized protein</fullName>
    </submittedName>
</protein>
<accession>A0ABS3L518</accession>
<organism evidence="1 2">
    <name type="scientific">Candidatus Enterococcus moelleringii</name>
    <dbReference type="NCBI Taxonomy" id="2815325"/>
    <lineage>
        <taxon>Bacteria</taxon>
        <taxon>Bacillati</taxon>
        <taxon>Bacillota</taxon>
        <taxon>Bacilli</taxon>
        <taxon>Lactobacillales</taxon>
        <taxon>Enterococcaceae</taxon>
        <taxon>Enterococcus</taxon>
    </lineage>
</organism>
<name>A0ABS3L518_9ENTE</name>
<sequence>MNSETFEELELYVQTLAFQVEGLRKQYTDAKAQQSLQQLEKDYHRCKEMYDQEVSKMKKHEPKKVLEEW</sequence>
<keyword evidence="2" id="KW-1185">Reference proteome</keyword>
<evidence type="ECO:0000313" key="2">
    <source>
        <dbReference type="Proteomes" id="UP000664601"/>
    </source>
</evidence>
<gene>
    <name evidence="1" type="ORF">JZO70_00905</name>
</gene>
<evidence type="ECO:0000313" key="1">
    <source>
        <dbReference type="EMBL" id="MBO1304702.1"/>
    </source>
</evidence>